<dbReference type="InterPro" id="IPR017871">
    <property type="entry name" value="ABC_transporter-like_CS"/>
</dbReference>
<dbReference type="InterPro" id="IPR050388">
    <property type="entry name" value="ABC_Ni/Peptide_Import"/>
</dbReference>
<feature type="domain" description="ABC transporter" evidence="10">
    <location>
        <begin position="4"/>
        <end position="249"/>
    </location>
</feature>
<evidence type="ECO:0000256" key="2">
    <source>
        <dbReference type="ARBA" id="ARBA00005417"/>
    </source>
</evidence>
<keyword evidence="6" id="KW-0547">Nucleotide-binding</keyword>
<evidence type="ECO:0000313" key="12">
    <source>
        <dbReference type="Proteomes" id="UP000076490"/>
    </source>
</evidence>
<dbReference type="GO" id="GO:0005886">
    <property type="term" value="C:plasma membrane"/>
    <property type="evidence" value="ECO:0007669"/>
    <property type="project" value="UniProtKB-SubCell"/>
</dbReference>
<accession>A0A165H2T3</accession>
<dbReference type="Gene3D" id="3.40.50.300">
    <property type="entry name" value="P-loop containing nucleotide triphosphate hydrolases"/>
    <property type="match status" value="2"/>
</dbReference>
<dbReference type="CDD" id="cd03257">
    <property type="entry name" value="ABC_NikE_OppD_transporters"/>
    <property type="match status" value="2"/>
</dbReference>
<dbReference type="Proteomes" id="UP000076490">
    <property type="component" value="Unassembled WGS sequence"/>
</dbReference>
<evidence type="ECO:0000256" key="9">
    <source>
        <dbReference type="ARBA" id="ARBA00023136"/>
    </source>
</evidence>
<reference evidence="11 12" key="1">
    <citation type="submission" date="2016-01" db="EMBL/GenBank/DDBJ databases">
        <title>Whole genome sequencing of Bhargavaea cecembensis T14.</title>
        <authorList>
            <person name="Hong K.W."/>
        </authorList>
    </citation>
    <scope>NUCLEOTIDE SEQUENCE [LARGE SCALE GENOMIC DNA]</scope>
    <source>
        <strain evidence="11 12">T14</strain>
    </source>
</reference>
<keyword evidence="3" id="KW-0813">Transport</keyword>
<evidence type="ECO:0000256" key="3">
    <source>
        <dbReference type="ARBA" id="ARBA00022448"/>
    </source>
</evidence>
<dbReference type="InterPro" id="IPR003439">
    <property type="entry name" value="ABC_transporter-like_ATP-bd"/>
</dbReference>
<comment type="subcellular location">
    <subcellularLocation>
        <location evidence="1">Cell membrane</location>
        <topology evidence="1">Peripheral membrane protein</topology>
    </subcellularLocation>
</comment>
<keyword evidence="9" id="KW-0472">Membrane</keyword>
<dbReference type="PANTHER" id="PTHR43297">
    <property type="entry name" value="OLIGOPEPTIDE TRANSPORT ATP-BINDING PROTEIN APPD"/>
    <property type="match status" value="1"/>
</dbReference>
<dbReference type="InterPro" id="IPR003593">
    <property type="entry name" value="AAA+_ATPase"/>
</dbReference>
<keyword evidence="5" id="KW-0997">Cell inner membrane</keyword>
<dbReference type="OrthoDB" id="9802264at2"/>
<keyword evidence="4" id="KW-1003">Cell membrane</keyword>
<evidence type="ECO:0000256" key="6">
    <source>
        <dbReference type="ARBA" id="ARBA00022741"/>
    </source>
</evidence>
<dbReference type="GO" id="GO:0005524">
    <property type="term" value="F:ATP binding"/>
    <property type="evidence" value="ECO:0007669"/>
    <property type="project" value="UniProtKB-KW"/>
</dbReference>
<dbReference type="PROSITE" id="PS50893">
    <property type="entry name" value="ABC_TRANSPORTER_2"/>
    <property type="match status" value="2"/>
</dbReference>
<dbReference type="EMBL" id="LQNT01000009">
    <property type="protein sequence ID" value="KZE38609.1"/>
    <property type="molecule type" value="Genomic_DNA"/>
</dbReference>
<comment type="similarity">
    <text evidence="2">Belongs to the ABC transporter superfamily.</text>
</comment>
<dbReference type="SMART" id="SM00382">
    <property type="entry name" value="AAA"/>
    <property type="match status" value="2"/>
</dbReference>
<evidence type="ECO:0000259" key="10">
    <source>
        <dbReference type="PROSITE" id="PS50893"/>
    </source>
</evidence>
<dbReference type="PROSITE" id="PS00211">
    <property type="entry name" value="ABC_TRANSPORTER_1"/>
    <property type="match status" value="1"/>
</dbReference>
<name>A0A165H2T3_9BACL</name>
<evidence type="ECO:0000313" key="11">
    <source>
        <dbReference type="EMBL" id="KZE38609.1"/>
    </source>
</evidence>
<sequence length="524" mass="56481">MAILELDRLTVACNRGDILSGLTFSIEEGETAVIIGESGSGKSMTARAVLGILPDGMQASGAVRFRGESVFHMPASRRRSYLGRDAGIVFQDSSGTFNPIRTIGQHFTELFSVHFGLKGKEAHRRALYWIGRAGITDPARVVSAFPHELSGGMRQRIQIALAASLEPELLIADEPTTALDLNIQAAILGLLKDWKNETGGTLLLITHDLGVAREMADRILVMDSGRLAEEGPARQIFTVPRSRAAMRLADDWRTVGLAPPAEKPGTPLPLLDASGLSMSYRTGGLFRKREVQALDKVSLSIGSGEIVGLIGESGGGKSTLARLLTGIESPQTGTISWHGASNFPEAVQWVHQDSAASFNPGWTAGRLVAEGLEYRGTGRTERERTARRLLSEVGLPPEAAHQYPAELSGGMNQRLALARTIAVSAELVVLDEPFASLDMSTQAKMIRLLRSLCDREGTAFLFITHDIRAAFALCSRIYVIRQGRIEDSGSPEELAASENSYTKRLLEHVPGRGVDLCSHQGGAL</sequence>
<keyword evidence="8" id="KW-1278">Translocase</keyword>
<gene>
    <name evidence="11" type="ORF">AV656_06800</name>
</gene>
<dbReference type="RefSeq" id="WP_063180272.1">
    <property type="nucleotide sequence ID" value="NZ_LQNT01000009.1"/>
</dbReference>
<dbReference type="GO" id="GO:0016887">
    <property type="term" value="F:ATP hydrolysis activity"/>
    <property type="evidence" value="ECO:0007669"/>
    <property type="project" value="InterPro"/>
</dbReference>
<organism evidence="11 12">
    <name type="scientific">Bhargavaea cecembensis</name>
    <dbReference type="NCBI Taxonomy" id="394098"/>
    <lineage>
        <taxon>Bacteria</taxon>
        <taxon>Bacillati</taxon>
        <taxon>Bacillota</taxon>
        <taxon>Bacilli</taxon>
        <taxon>Bacillales</taxon>
        <taxon>Caryophanaceae</taxon>
        <taxon>Bhargavaea</taxon>
    </lineage>
</organism>
<proteinExistence type="inferred from homology"/>
<evidence type="ECO:0000256" key="4">
    <source>
        <dbReference type="ARBA" id="ARBA00022475"/>
    </source>
</evidence>
<feature type="domain" description="ABC transporter" evidence="10">
    <location>
        <begin position="271"/>
        <end position="507"/>
    </location>
</feature>
<evidence type="ECO:0000256" key="8">
    <source>
        <dbReference type="ARBA" id="ARBA00022967"/>
    </source>
</evidence>
<evidence type="ECO:0000256" key="1">
    <source>
        <dbReference type="ARBA" id="ARBA00004202"/>
    </source>
</evidence>
<evidence type="ECO:0000256" key="7">
    <source>
        <dbReference type="ARBA" id="ARBA00022840"/>
    </source>
</evidence>
<keyword evidence="7" id="KW-0067">ATP-binding</keyword>
<evidence type="ECO:0000256" key="5">
    <source>
        <dbReference type="ARBA" id="ARBA00022519"/>
    </source>
</evidence>
<dbReference type="Pfam" id="PF00005">
    <property type="entry name" value="ABC_tran"/>
    <property type="match status" value="2"/>
</dbReference>
<dbReference type="PANTHER" id="PTHR43297:SF14">
    <property type="entry name" value="ATPASE AAA-TYPE CORE DOMAIN-CONTAINING PROTEIN"/>
    <property type="match status" value="1"/>
</dbReference>
<comment type="caution">
    <text evidence="11">The sequence shown here is derived from an EMBL/GenBank/DDBJ whole genome shotgun (WGS) entry which is preliminary data.</text>
</comment>
<dbReference type="AlphaFoldDB" id="A0A165H2T3"/>
<dbReference type="InterPro" id="IPR027417">
    <property type="entry name" value="P-loop_NTPase"/>
</dbReference>
<protein>
    <recommendedName>
        <fullName evidence="10">ABC transporter domain-containing protein</fullName>
    </recommendedName>
</protein>
<dbReference type="SUPFAM" id="SSF52540">
    <property type="entry name" value="P-loop containing nucleoside triphosphate hydrolases"/>
    <property type="match status" value="2"/>
</dbReference>